<evidence type="ECO:0000256" key="1">
    <source>
        <dbReference type="ARBA" id="ARBA00007074"/>
    </source>
</evidence>
<dbReference type="PANTHER" id="PTHR47053:SF1">
    <property type="entry name" value="MUREIN DD-ENDOPEPTIDASE MEPH-RELATED"/>
    <property type="match status" value="1"/>
</dbReference>
<dbReference type="EMBL" id="CP081495">
    <property type="protein sequence ID" value="UYW01329.1"/>
    <property type="molecule type" value="Genomic_DNA"/>
</dbReference>
<keyword evidence="2" id="KW-0645">Protease</keyword>
<protein>
    <submittedName>
        <fullName evidence="6">C40 family peptidase</fullName>
    </submittedName>
</protein>
<name>A0ABY6M0Y9_9FLAO</name>
<comment type="similarity">
    <text evidence="1">Belongs to the peptidase C40 family.</text>
</comment>
<evidence type="ECO:0000259" key="5">
    <source>
        <dbReference type="PROSITE" id="PS51935"/>
    </source>
</evidence>
<proteinExistence type="inferred from homology"/>
<sequence length="211" mass="22971">MKRFLFIALVGAVMVSCKSNSGIVTSKSEAKRKGMYSKVSSTQSTNTMEAVTFKKPAVKPVGTIENTTSEIILSENNAKANTTASVFTVDVINEAKNYLGVRYKFAGTTRSGMDCSGLVTTVFKEFDFSLPRSSRDMAKVGTVVTKKNIAPGDLVFFKTNGRSVINHVGIVVDVIGDEFKFIHSSTSRGVIISSNTEPYYKKSFAQANRVF</sequence>
<keyword evidence="7" id="KW-1185">Reference proteome</keyword>
<keyword evidence="4" id="KW-0788">Thiol protease</keyword>
<dbReference type="PANTHER" id="PTHR47053">
    <property type="entry name" value="MUREIN DD-ENDOPEPTIDASE MEPH-RELATED"/>
    <property type="match status" value="1"/>
</dbReference>
<evidence type="ECO:0000256" key="3">
    <source>
        <dbReference type="ARBA" id="ARBA00022801"/>
    </source>
</evidence>
<dbReference type="PROSITE" id="PS51935">
    <property type="entry name" value="NLPC_P60"/>
    <property type="match status" value="1"/>
</dbReference>
<evidence type="ECO:0000256" key="4">
    <source>
        <dbReference type="ARBA" id="ARBA00022807"/>
    </source>
</evidence>
<dbReference type="Pfam" id="PF00877">
    <property type="entry name" value="NLPC_P60"/>
    <property type="match status" value="1"/>
</dbReference>
<evidence type="ECO:0000256" key="2">
    <source>
        <dbReference type="ARBA" id="ARBA00022670"/>
    </source>
</evidence>
<dbReference type="Proteomes" id="UP001163328">
    <property type="component" value="Chromosome"/>
</dbReference>
<dbReference type="RefSeq" id="WP_264433798.1">
    <property type="nucleotide sequence ID" value="NZ_CP081495.1"/>
</dbReference>
<dbReference type="InterPro" id="IPR038765">
    <property type="entry name" value="Papain-like_cys_pep_sf"/>
</dbReference>
<dbReference type="InterPro" id="IPR051202">
    <property type="entry name" value="Peptidase_C40"/>
</dbReference>
<organism evidence="6 7">
    <name type="scientific">Flavobacterium agricola</name>
    <dbReference type="NCBI Taxonomy" id="2870839"/>
    <lineage>
        <taxon>Bacteria</taxon>
        <taxon>Pseudomonadati</taxon>
        <taxon>Bacteroidota</taxon>
        <taxon>Flavobacteriia</taxon>
        <taxon>Flavobacteriales</taxon>
        <taxon>Flavobacteriaceae</taxon>
        <taxon>Flavobacterium</taxon>
    </lineage>
</organism>
<dbReference type="InterPro" id="IPR000064">
    <property type="entry name" value="NLP_P60_dom"/>
</dbReference>
<feature type="domain" description="NlpC/P60" evidence="5">
    <location>
        <begin position="85"/>
        <end position="211"/>
    </location>
</feature>
<dbReference type="SUPFAM" id="SSF54001">
    <property type="entry name" value="Cysteine proteinases"/>
    <property type="match status" value="1"/>
</dbReference>
<dbReference type="Gene3D" id="3.90.1720.10">
    <property type="entry name" value="endopeptidase domain like (from Nostoc punctiforme)"/>
    <property type="match status" value="1"/>
</dbReference>
<accession>A0ABY6M0Y9</accession>
<keyword evidence="3" id="KW-0378">Hydrolase</keyword>
<gene>
    <name evidence="6" type="ORF">K5I29_12975</name>
</gene>
<evidence type="ECO:0000313" key="7">
    <source>
        <dbReference type="Proteomes" id="UP001163328"/>
    </source>
</evidence>
<dbReference type="PROSITE" id="PS51257">
    <property type="entry name" value="PROKAR_LIPOPROTEIN"/>
    <property type="match status" value="1"/>
</dbReference>
<evidence type="ECO:0000313" key="6">
    <source>
        <dbReference type="EMBL" id="UYW01329.1"/>
    </source>
</evidence>
<reference evidence="6" key="1">
    <citation type="submission" date="2021-08" db="EMBL/GenBank/DDBJ databases">
        <title>Flavobacterium sp. strain CC-SYL302.</title>
        <authorList>
            <person name="Lin S.-Y."/>
            <person name="Lee T.-H."/>
            <person name="Young C.-C."/>
        </authorList>
    </citation>
    <scope>NUCLEOTIDE SEQUENCE</scope>
    <source>
        <strain evidence="6">CC-SYL302</strain>
    </source>
</reference>